<keyword evidence="2" id="KW-0238">DNA-binding</keyword>
<dbReference type="PANTHER" id="PTHR44688:SF16">
    <property type="entry name" value="DNA-BINDING TRANSCRIPTIONAL ACTIVATOR DEVR_DOSR"/>
    <property type="match status" value="1"/>
</dbReference>
<organism evidence="5 6">
    <name type="scientific">Sulfitobacter dubius</name>
    <dbReference type="NCBI Taxonomy" id="218673"/>
    <lineage>
        <taxon>Bacteria</taxon>
        <taxon>Pseudomonadati</taxon>
        <taxon>Pseudomonadota</taxon>
        <taxon>Alphaproteobacteria</taxon>
        <taxon>Rhodobacterales</taxon>
        <taxon>Roseobacteraceae</taxon>
        <taxon>Sulfitobacter</taxon>
    </lineage>
</organism>
<dbReference type="PANTHER" id="PTHR44688">
    <property type="entry name" value="DNA-BINDING TRANSCRIPTIONAL ACTIVATOR DEVR_DOSR"/>
    <property type="match status" value="1"/>
</dbReference>
<dbReference type="PROSITE" id="PS50043">
    <property type="entry name" value="HTH_LUXR_2"/>
    <property type="match status" value="1"/>
</dbReference>
<keyword evidence="3" id="KW-0804">Transcription</keyword>
<dbReference type="InterPro" id="IPR016032">
    <property type="entry name" value="Sig_transdc_resp-reg_C-effctor"/>
</dbReference>
<keyword evidence="6" id="KW-1185">Reference proteome</keyword>
<reference evidence="6" key="1">
    <citation type="journal article" date="2022" name="Microorganisms">
        <title>Beyond the ABCs#Discovery of Three New Plasmid Types in Rhodobacterales (RepQ, RepY, RepW).</title>
        <authorList>
            <person name="Freese H.M."/>
            <person name="Ringel V."/>
            <person name="Overmann J."/>
            <person name="Petersen J."/>
        </authorList>
    </citation>
    <scope>NUCLEOTIDE SEQUENCE [LARGE SCALE GENOMIC DNA]</scope>
    <source>
        <strain evidence="6">DSM 109990</strain>
        <plasmid evidence="6">pDSM109990_c</plasmid>
    </source>
</reference>
<sequence length="365" mass="40813">MTEVTPAEKQAVAPEIDPAGVIPIDQVYNELATVISAVGNQDFYDRMSRFVARALCCDQRLVMRYSAFERPNFIINNFMNPEAERLYLSGLFRIDPLQEIARTSRTPAIVNLRAASDGPPAGDEYLTEIFKLAFIFDELAFLLPAPGGVTFAICCEKINEAFTAEEQAHAHAMLPTIVAIHERHLDAIFSRPMQKIAGDDSTASNEDAYLILDCAGNHIFASERWQTYAACLQGDTEREIEKARQAGETHLALSESLVLHWEPLGPQIQIAPGGMLMRVEGRSADDIEASTEEMIDLFCTAQALTPRESDIVKLILQGYPNSKISEQLDISAGTVKNHRWRLYYKLDITSERELFLLFLSELLAR</sequence>
<evidence type="ECO:0000313" key="6">
    <source>
        <dbReference type="Proteomes" id="UP000831019"/>
    </source>
</evidence>
<evidence type="ECO:0000256" key="1">
    <source>
        <dbReference type="ARBA" id="ARBA00023015"/>
    </source>
</evidence>
<dbReference type="InterPro" id="IPR000792">
    <property type="entry name" value="Tscrpt_reg_LuxR_C"/>
</dbReference>
<gene>
    <name evidence="5" type="primary">tmoT</name>
    <name evidence="5" type="ORF">DSM109990_03886</name>
</gene>
<dbReference type="RefSeq" id="WP_243263775.1">
    <property type="nucleotide sequence ID" value="NZ_CP085147.1"/>
</dbReference>
<dbReference type="SMART" id="SM00421">
    <property type="entry name" value="HTH_LUXR"/>
    <property type="match status" value="1"/>
</dbReference>
<evidence type="ECO:0000259" key="4">
    <source>
        <dbReference type="PROSITE" id="PS50043"/>
    </source>
</evidence>
<geneLocation type="plasmid" evidence="5 6">
    <name>pDSM109990_c</name>
</geneLocation>
<dbReference type="SUPFAM" id="SSF46894">
    <property type="entry name" value="C-terminal effector domain of the bipartite response regulators"/>
    <property type="match status" value="1"/>
</dbReference>
<keyword evidence="1" id="KW-0805">Transcription regulation</keyword>
<dbReference type="Pfam" id="PF00196">
    <property type="entry name" value="GerE"/>
    <property type="match status" value="1"/>
</dbReference>
<name>A0ABY3ZSB3_9RHOB</name>
<dbReference type="Proteomes" id="UP000831019">
    <property type="component" value="Plasmid pDSM109990_c"/>
</dbReference>
<accession>A0ABY3ZSB3</accession>
<dbReference type="PRINTS" id="PR00038">
    <property type="entry name" value="HTHLUXR"/>
</dbReference>
<feature type="domain" description="HTH luxR-type" evidence="4">
    <location>
        <begin position="297"/>
        <end position="362"/>
    </location>
</feature>
<protein>
    <submittedName>
        <fullName evidence="5">Response regulator protein TmoT</fullName>
    </submittedName>
</protein>
<evidence type="ECO:0000256" key="2">
    <source>
        <dbReference type="ARBA" id="ARBA00023125"/>
    </source>
</evidence>
<dbReference type="CDD" id="cd06170">
    <property type="entry name" value="LuxR_C_like"/>
    <property type="match status" value="1"/>
</dbReference>
<keyword evidence="5" id="KW-0614">Plasmid</keyword>
<dbReference type="InterPro" id="IPR036388">
    <property type="entry name" value="WH-like_DNA-bd_sf"/>
</dbReference>
<dbReference type="Gene3D" id="1.10.10.10">
    <property type="entry name" value="Winged helix-like DNA-binding domain superfamily/Winged helix DNA-binding domain"/>
    <property type="match status" value="1"/>
</dbReference>
<evidence type="ECO:0000256" key="3">
    <source>
        <dbReference type="ARBA" id="ARBA00023163"/>
    </source>
</evidence>
<dbReference type="EMBL" id="CP085147">
    <property type="protein sequence ID" value="UOA16995.1"/>
    <property type="molecule type" value="Genomic_DNA"/>
</dbReference>
<dbReference type="PROSITE" id="PS00622">
    <property type="entry name" value="HTH_LUXR_1"/>
    <property type="match status" value="1"/>
</dbReference>
<proteinExistence type="predicted"/>
<evidence type="ECO:0000313" key="5">
    <source>
        <dbReference type="EMBL" id="UOA16995.1"/>
    </source>
</evidence>